<accession>A0A8S9YFB1</accession>
<dbReference type="Proteomes" id="UP000822476">
    <property type="component" value="Unassembled WGS sequence"/>
</dbReference>
<organism evidence="1 2">
    <name type="scientific">Paragonimus skrjabini miyazakii</name>
    <dbReference type="NCBI Taxonomy" id="59628"/>
    <lineage>
        <taxon>Eukaryota</taxon>
        <taxon>Metazoa</taxon>
        <taxon>Spiralia</taxon>
        <taxon>Lophotrochozoa</taxon>
        <taxon>Platyhelminthes</taxon>
        <taxon>Trematoda</taxon>
        <taxon>Digenea</taxon>
        <taxon>Plagiorchiida</taxon>
        <taxon>Troglotremata</taxon>
        <taxon>Troglotrematidae</taxon>
        <taxon>Paragonimus</taxon>
    </lineage>
</organism>
<keyword evidence="2" id="KW-1185">Reference proteome</keyword>
<comment type="caution">
    <text evidence="1">The sequence shown here is derived from an EMBL/GenBank/DDBJ whole genome shotgun (WGS) entry which is preliminary data.</text>
</comment>
<dbReference type="OrthoDB" id="6278526at2759"/>
<dbReference type="EMBL" id="JTDE01007079">
    <property type="protein sequence ID" value="KAF7241137.1"/>
    <property type="molecule type" value="Genomic_DNA"/>
</dbReference>
<protein>
    <submittedName>
        <fullName evidence="1">Uncharacterized protein</fullName>
    </submittedName>
</protein>
<reference evidence="1" key="1">
    <citation type="submission" date="2019-07" db="EMBL/GenBank/DDBJ databases">
        <title>Annotation for the trematode Paragonimus miyazaki's.</title>
        <authorList>
            <person name="Choi Y.-J."/>
        </authorList>
    </citation>
    <scope>NUCLEOTIDE SEQUENCE</scope>
    <source>
        <strain evidence="1">Japan</strain>
    </source>
</reference>
<name>A0A8S9YFB1_9TREM</name>
<gene>
    <name evidence="1" type="ORF">EG68_10605</name>
</gene>
<evidence type="ECO:0000313" key="2">
    <source>
        <dbReference type="Proteomes" id="UP000822476"/>
    </source>
</evidence>
<sequence>MDALMSNELAKNINWRGVNNKFSFAPTLMSQLIVGCQNAPETYRFVTQYREKENSEIDPESYRKICAAAEKQTTPAHGPTKWRRGISLTTPLALYFFPASVYFYSN</sequence>
<proteinExistence type="predicted"/>
<evidence type="ECO:0000313" key="1">
    <source>
        <dbReference type="EMBL" id="KAF7241137.1"/>
    </source>
</evidence>
<dbReference type="AlphaFoldDB" id="A0A8S9YFB1"/>